<dbReference type="Proteomes" id="UP000037600">
    <property type="component" value="Unassembled WGS sequence"/>
</dbReference>
<dbReference type="PANTHER" id="PTHR34322">
    <property type="entry name" value="TRANSPOSASE, Y1_TNP DOMAIN-CONTAINING"/>
    <property type="match status" value="1"/>
</dbReference>
<dbReference type="OrthoDB" id="9814067at2"/>
<dbReference type="STRING" id="1513271.XM47_10120"/>
<reference evidence="2 3" key="1">
    <citation type="submission" date="2015-04" db="EMBL/GenBank/DDBJ databases">
        <title>Draft Genome Sequence of the Novel Agar-Digesting Marine Bacterium Q1.</title>
        <authorList>
            <person name="Li Y."/>
            <person name="Li D."/>
            <person name="Chen G."/>
            <person name="Du Z."/>
        </authorList>
    </citation>
    <scope>NUCLEOTIDE SEQUENCE [LARGE SCALE GENOMIC DNA]</scope>
    <source>
        <strain evidence="2 3">Q1</strain>
    </source>
</reference>
<keyword evidence="3" id="KW-1185">Reference proteome</keyword>
<dbReference type="AlphaFoldDB" id="A0A0J8JLD4"/>
<comment type="caution">
    <text evidence="2">The sequence shown here is derived from an EMBL/GenBank/DDBJ whole genome shotgun (WGS) entry which is preliminary data.</text>
</comment>
<dbReference type="SMART" id="SM01321">
    <property type="entry name" value="Y1_Tnp"/>
    <property type="match status" value="1"/>
</dbReference>
<dbReference type="GO" id="GO:0003677">
    <property type="term" value="F:DNA binding"/>
    <property type="evidence" value="ECO:0007669"/>
    <property type="project" value="InterPro"/>
</dbReference>
<dbReference type="GO" id="GO:0004803">
    <property type="term" value="F:transposase activity"/>
    <property type="evidence" value="ECO:0007669"/>
    <property type="project" value="InterPro"/>
</dbReference>
<protein>
    <recommendedName>
        <fullName evidence="1">Transposase IS200-like domain-containing protein</fullName>
    </recommendedName>
</protein>
<dbReference type="InterPro" id="IPR002686">
    <property type="entry name" value="Transposase_17"/>
</dbReference>
<evidence type="ECO:0000259" key="1">
    <source>
        <dbReference type="SMART" id="SM01321"/>
    </source>
</evidence>
<feature type="domain" description="Transposase IS200-like" evidence="1">
    <location>
        <begin position="12"/>
        <end position="191"/>
    </location>
</feature>
<dbReference type="PATRIC" id="fig|1513271.3.peg.2059"/>
<sequence length="360" mass="41229">MAKPRSSLISLSDTPYYHCIARCVRRSYLCGYDKTTKKSFEHRKVWLVERIQKLAAIFTIDVAAYAVMSNHYHIVLRVNVDAANALSPDEVLFRWHTLCQPKPVVARYLLAKQQSNTLTESELMVVNDCVKDYRQRLTSISWFMRFLNEFIARQANLEDKCKGHFWEGRFKSQALLDDVAVLACMAYVDLNPIRAKMADTPENSDFTSIQQRLGILPKALETDNHQNKDGSQKHKTATPNDNLTAIAPAQLLPFVKANNESVPNFKRCNSHIPFSLIDYLELVDWTGRQIRQDKRGFISLNTPSIIQRLGLTDEDWLAFSTGIENQFSHSVGQRFQLQTYAKNHQLKRVKGLRQPSAPLA</sequence>
<dbReference type="RefSeq" id="WP_077066530.1">
    <property type="nucleotide sequence ID" value="NZ_KQ130489.1"/>
</dbReference>
<organism evidence="2 3">
    <name type="scientific">Catenovulum maritimum</name>
    <dbReference type="NCBI Taxonomy" id="1513271"/>
    <lineage>
        <taxon>Bacteria</taxon>
        <taxon>Pseudomonadati</taxon>
        <taxon>Pseudomonadota</taxon>
        <taxon>Gammaproteobacteria</taxon>
        <taxon>Alteromonadales</taxon>
        <taxon>Alteromonadaceae</taxon>
        <taxon>Catenovulum</taxon>
    </lineage>
</organism>
<name>A0A0J8JLD4_9ALTE</name>
<dbReference type="EMBL" id="LAZL01000012">
    <property type="protein sequence ID" value="KMT65371.1"/>
    <property type="molecule type" value="Genomic_DNA"/>
</dbReference>
<dbReference type="PANTHER" id="PTHR34322:SF2">
    <property type="entry name" value="TRANSPOSASE IS200-LIKE DOMAIN-CONTAINING PROTEIN"/>
    <property type="match status" value="1"/>
</dbReference>
<proteinExistence type="predicted"/>
<dbReference type="GO" id="GO:0006313">
    <property type="term" value="P:DNA transposition"/>
    <property type="evidence" value="ECO:0007669"/>
    <property type="project" value="InterPro"/>
</dbReference>
<evidence type="ECO:0000313" key="2">
    <source>
        <dbReference type="EMBL" id="KMT65371.1"/>
    </source>
</evidence>
<dbReference type="SUPFAM" id="SSF143422">
    <property type="entry name" value="Transposase IS200-like"/>
    <property type="match status" value="1"/>
</dbReference>
<evidence type="ECO:0000313" key="3">
    <source>
        <dbReference type="Proteomes" id="UP000037600"/>
    </source>
</evidence>
<accession>A0A0J8JLD4</accession>
<gene>
    <name evidence="2" type="ORF">XM47_10120</name>
</gene>
<dbReference type="Gene3D" id="3.30.70.1290">
    <property type="entry name" value="Transposase IS200-like"/>
    <property type="match status" value="1"/>
</dbReference>
<dbReference type="InterPro" id="IPR036515">
    <property type="entry name" value="Transposase_17_sf"/>
</dbReference>